<dbReference type="Proteomes" id="UP001497392">
    <property type="component" value="Unassembled WGS sequence"/>
</dbReference>
<comment type="caution">
    <text evidence="2">The sequence shown here is derived from an EMBL/GenBank/DDBJ whole genome shotgun (WGS) entry which is preliminary data.</text>
</comment>
<feature type="region of interest" description="Disordered" evidence="1">
    <location>
        <begin position="72"/>
        <end position="91"/>
    </location>
</feature>
<name>A0ABP1G3F3_9CHLO</name>
<feature type="compositionally biased region" description="Polar residues" evidence="1">
    <location>
        <begin position="78"/>
        <end position="91"/>
    </location>
</feature>
<keyword evidence="3" id="KW-1185">Reference proteome</keyword>
<dbReference type="EMBL" id="CAXHTA020000016">
    <property type="protein sequence ID" value="CAL5226745.1"/>
    <property type="molecule type" value="Genomic_DNA"/>
</dbReference>
<evidence type="ECO:0000313" key="3">
    <source>
        <dbReference type="Proteomes" id="UP001497392"/>
    </source>
</evidence>
<sequence>MLSFWTFQNHGSWRQKTSPVTREGRACGLPVWLAAAQRYCTVPSYACFWDIYLRCRNPELCWDALAAAASRHRGFPPQGSSRASPRSVAST</sequence>
<organism evidence="2 3">
    <name type="scientific">Coccomyxa viridis</name>
    <dbReference type="NCBI Taxonomy" id="1274662"/>
    <lineage>
        <taxon>Eukaryota</taxon>
        <taxon>Viridiplantae</taxon>
        <taxon>Chlorophyta</taxon>
        <taxon>core chlorophytes</taxon>
        <taxon>Trebouxiophyceae</taxon>
        <taxon>Trebouxiophyceae incertae sedis</taxon>
        <taxon>Coccomyxaceae</taxon>
        <taxon>Coccomyxa</taxon>
    </lineage>
</organism>
<evidence type="ECO:0000256" key="1">
    <source>
        <dbReference type="SAM" id="MobiDB-lite"/>
    </source>
</evidence>
<protein>
    <submittedName>
        <fullName evidence="2">G9598 protein</fullName>
    </submittedName>
</protein>
<evidence type="ECO:0000313" key="2">
    <source>
        <dbReference type="EMBL" id="CAL5226745.1"/>
    </source>
</evidence>
<proteinExistence type="predicted"/>
<reference evidence="2 3" key="1">
    <citation type="submission" date="2024-06" db="EMBL/GenBank/DDBJ databases">
        <authorList>
            <person name="Kraege A."/>
            <person name="Thomma B."/>
        </authorList>
    </citation>
    <scope>NUCLEOTIDE SEQUENCE [LARGE SCALE GENOMIC DNA]</scope>
</reference>
<accession>A0ABP1G3F3</accession>
<gene>
    <name evidence="2" type="primary">g9598</name>
    <name evidence="2" type="ORF">VP750_LOCUS8651</name>
</gene>